<protein>
    <submittedName>
        <fullName evidence="9">Uncharacterized protein</fullName>
    </submittedName>
</protein>
<comment type="similarity">
    <text evidence="2 8">Belongs to the alpha/beta interferon family.</text>
</comment>
<dbReference type="GO" id="GO:0005125">
    <property type="term" value="F:cytokine activity"/>
    <property type="evidence" value="ECO:0007669"/>
    <property type="project" value="UniProtKB-KW"/>
</dbReference>
<evidence type="ECO:0000256" key="3">
    <source>
        <dbReference type="ARBA" id="ARBA00022514"/>
    </source>
</evidence>
<evidence type="ECO:0000313" key="10">
    <source>
        <dbReference type="Proteomes" id="UP001152803"/>
    </source>
</evidence>
<evidence type="ECO:0000256" key="1">
    <source>
        <dbReference type="ARBA" id="ARBA00004613"/>
    </source>
</evidence>
<gene>
    <name evidence="9" type="ORF">COCON_G00210210</name>
</gene>
<reference evidence="9" key="1">
    <citation type="journal article" date="2023" name="Science">
        <title>Genome structures resolve the early diversification of teleost fishes.</title>
        <authorList>
            <person name="Parey E."/>
            <person name="Louis A."/>
            <person name="Montfort J."/>
            <person name="Bouchez O."/>
            <person name="Roques C."/>
            <person name="Iampietro C."/>
            <person name="Lluch J."/>
            <person name="Castinel A."/>
            <person name="Donnadieu C."/>
            <person name="Desvignes T."/>
            <person name="Floi Bucao C."/>
            <person name="Jouanno E."/>
            <person name="Wen M."/>
            <person name="Mejri S."/>
            <person name="Dirks R."/>
            <person name="Jansen H."/>
            <person name="Henkel C."/>
            <person name="Chen W.J."/>
            <person name="Zahm M."/>
            <person name="Cabau C."/>
            <person name="Klopp C."/>
            <person name="Thompson A.W."/>
            <person name="Robinson-Rechavi M."/>
            <person name="Braasch I."/>
            <person name="Lecointre G."/>
            <person name="Bobe J."/>
            <person name="Postlethwait J.H."/>
            <person name="Berthelot C."/>
            <person name="Roest Crollius H."/>
            <person name="Guiguen Y."/>
        </authorList>
    </citation>
    <scope>NUCLEOTIDE SEQUENCE</scope>
    <source>
        <strain evidence="9">Concon-B</strain>
    </source>
</reference>
<evidence type="ECO:0000313" key="9">
    <source>
        <dbReference type="EMBL" id="KAJ8254409.1"/>
    </source>
</evidence>
<dbReference type="EMBL" id="JAFJMO010000016">
    <property type="protein sequence ID" value="KAJ8254409.1"/>
    <property type="molecule type" value="Genomic_DNA"/>
</dbReference>
<evidence type="ECO:0000256" key="7">
    <source>
        <dbReference type="ARBA" id="ARBA00023157"/>
    </source>
</evidence>
<keyword evidence="4" id="KW-0964">Secreted</keyword>
<dbReference type="InterPro" id="IPR009079">
    <property type="entry name" value="4_helix_cytokine-like_core"/>
</dbReference>
<dbReference type="Proteomes" id="UP001152803">
    <property type="component" value="Unassembled WGS sequence"/>
</dbReference>
<accession>A0A9Q1HQI9</accession>
<dbReference type="PANTHER" id="PTHR11691">
    <property type="entry name" value="TYPE I INTERFERON"/>
    <property type="match status" value="1"/>
</dbReference>
<name>A0A9Q1HQI9_CONCO</name>
<evidence type="ECO:0000256" key="8">
    <source>
        <dbReference type="RuleBase" id="RU000436"/>
    </source>
</evidence>
<evidence type="ECO:0000256" key="2">
    <source>
        <dbReference type="ARBA" id="ARBA00011033"/>
    </source>
</evidence>
<evidence type="ECO:0000256" key="4">
    <source>
        <dbReference type="ARBA" id="ARBA00022525"/>
    </source>
</evidence>
<evidence type="ECO:0000256" key="6">
    <source>
        <dbReference type="ARBA" id="ARBA00023118"/>
    </source>
</evidence>
<dbReference type="AlphaFoldDB" id="A0A9Q1HQI9"/>
<dbReference type="GO" id="GO:0005615">
    <property type="term" value="C:extracellular space"/>
    <property type="evidence" value="ECO:0007669"/>
    <property type="project" value="UniProtKB-KW"/>
</dbReference>
<keyword evidence="7" id="KW-1015">Disulfide bond</keyword>
<dbReference type="InterPro" id="IPR000471">
    <property type="entry name" value="Interferon_alpha/beta/delta"/>
</dbReference>
<comment type="subcellular location">
    <subcellularLocation>
        <location evidence="1">Secreted</location>
    </subcellularLocation>
</comment>
<sequence>MDDKVKFLHESIDQIIELFDGNLDAVTWNKLKVEHFLTLLDRQSRELQKCVSSASKYERRLNQYFRKLKRNVLKQRKYDTHSWELIRKEADLNSALALQEERGPRGSKESLWRQLFALAPSCAQDFCEGCDWIQRGFRRVGGESLSLLSEMGGDITDDKVPVPFPKTLYRSIQNAEMDDKVKSLHKAIDQIIELFHGNLDAVTWNMEKVEHFLTLLHRQSRELEKCVSSASKYERRLDRYFRKLKNVLKQRKYDAHSWELIRKEVKRHLQRLDLISAAMKTPAN</sequence>
<dbReference type="SUPFAM" id="SSF47266">
    <property type="entry name" value="4-helical cytokines"/>
    <property type="match status" value="2"/>
</dbReference>
<dbReference type="Gene3D" id="1.20.1250.10">
    <property type="match status" value="2"/>
</dbReference>
<comment type="caution">
    <text evidence="9">The sequence shown here is derived from an EMBL/GenBank/DDBJ whole genome shotgun (WGS) entry which is preliminary data.</text>
</comment>
<proteinExistence type="inferred from homology"/>
<keyword evidence="5" id="KW-0732">Signal</keyword>
<keyword evidence="10" id="KW-1185">Reference proteome</keyword>
<keyword evidence="6 8" id="KW-0051">Antiviral defense</keyword>
<dbReference type="PANTHER" id="PTHR11691:SF73">
    <property type="entry name" value="INTERFERON BETA"/>
    <property type="match status" value="1"/>
</dbReference>
<dbReference type="Pfam" id="PF00143">
    <property type="entry name" value="Interferon"/>
    <property type="match status" value="2"/>
</dbReference>
<evidence type="ECO:0000256" key="5">
    <source>
        <dbReference type="ARBA" id="ARBA00022729"/>
    </source>
</evidence>
<dbReference type="GO" id="GO:0005126">
    <property type="term" value="F:cytokine receptor binding"/>
    <property type="evidence" value="ECO:0007669"/>
    <property type="project" value="InterPro"/>
</dbReference>
<keyword evidence="3 8" id="KW-0202">Cytokine</keyword>
<dbReference type="GO" id="GO:0006955">
    <property type="term" value="P:immune response"/>
    <property type="evidence" value="ECO:0007669"/>
    <property type="project" value="UniProtKB-ARBA"/>
</dbReference>
<dbReference type="OrthoDB" id="8924072at2759"/>
<dbReference type="GO" id="GO:0051607">
    <property type="term" value="P:defense response to virus"/>
    <property type="evidence" value="ECO:0007669"/>
    <property type="project" value="UniProtKB-KW"/>
</dbReference>
<dbReference type="SMART" id="SM00076">
    <property type="entry name" value="IFabd"/>
    <property type="match status" value="1"/>
</dbReference>
<organism evidence="9 10">
    <name type="scientific">Conger conger</name>
    <name type="common">Conger eel</name>
    <name type="synonym">Muraena conger</name>
    <dbReference type="NCBI Taxonomy" id="82655"/>
    <lineage>
        <taxon>Eukaryota</taxon>
        <taxon>Metazoa</taxon>
        <taxon>Chordata</taxon>
        <taxon>Craniata</taxon>
        <taxon>Vertebrata</taxon>
        <taxon>Euteleostomi</taxon>
        <taxon>Actinopterygii</taxon>
        <taxon>Neopterygii</taxon>
        <taxon>Teleostei</taxon>
        <taxon>Anguilliformes</taxon>
        <taxon>Congridae</taxon>
        <taxon>Conger</taxon>
    </lineage>
</organism>